<feature type="signal peptide" evidence="1">
    <location>
        <begin position="1"/>
        <end position="22"/>
    </location>
</feature>
<dbReference type="Pfam" id="PF00753">
    <property type="entry name" value="Lactamase_B"/>
    <property type="match status" value="1"/>
</dbReference>
<organism evidence="3 4">
    <name type="scientific">Parasphingopyxis lamellibrachiae</name>
    <dbReference type="NCBI Taxonomy" id="680125"/>
    <lineage>
        <taxon>Bacteria</taxon>
        <taxon>Pseudomonadati</taxon>
        <taxon>Pseudomonadota</taxon>
        <taxon>Alphaproteobacteria</taxon>
        <taxon>Sphingomonadales</taxon>
        <taxon>Sphingomonadaceae</taxon>
        <taxon>Parasphingopyxis</taxon>
    </lineage>
</organism>
<dbReference type="InterPro" id="IPR001279">
    <property type="entry name" value="Metallo-B-lactamas"/>
</dbReference>
<dbReference type="Proteomes" id="UP000256310">
    <property type="component" value="Unassembled WGS sequence"/>
</dbReference>
<evidence type="ECO:0000313" key="4">
    <source>
        <dbReference type="Proteomes" id="UP000256310"/>
    </source>
</evidence>
<proteinExistence type="predicted"/>
<feature type="chain" id="PRO_5017616966" evidence="1">
    <location>
        <begin position="23"/>
        <end position="358"/>
    </location>
</feature>
<reference evidence="3 4" key="1">
    <citation type="submission" date="2018-07" db="EMBL/GenBank/DDBJ databases">
        <title>Genomic Encyclopedia of Type Strains, Phase IV (KMG-IV): sequencing the most valuable type-strain genomes for metagenomic binning, comparative biology and taxonomic classification.</title>
        <authorList>
            <person name="Goeker M."/>
        </authorList>
    </citation>
    <scope>NUCLEOTIDE SEQUENCE [LARGE SCALE GENOMIC DNA]</scope>
    <source>
        <strain evidence="3 4">DSM 26725</strain>
    </source>
</reference>
<evidence type="ECO:0000313" key="3">
    <source>
        <dbReference type="EMBL" id="RED10699.1"/>
    </source>
</evidence>
<dbReference type="PROSITE" id="PS51257">
    <property type="entry name" value="PROKAR_LIPOPROTEIN"/>
    <property type="match status" value="1"/>
</dbReference>
<dbReference type="InterPro" id="IPR036866">
    <property type="entry name" value="RibonucZ/Hydroxyglut_hydro"/>
</dbReference>
<sequence>MFRTVKIAILGLSLGLSGAACANELEILNIRLGQGDATLIQGPVDANGERVNVLFDAGDMKGRDGGDIIRAVLARLGIRELDYLIISHDDADHLGGVGFGGHHGHSFLLGFDDAPGSPGDDDGDGDADWLGPREFFLPDPEELGTGDDLIVRNFVDYGAELMRDDTQAIEKYQGMANAMGTRITLNSQADVDSFEIDLGSGARMILFAANGFVRGRSARVDNVDTPNERSLSFLVTYGNFDFLISGDMTGQASGAENAEVEFAVGQAIVAAGFDVDVLHANHHGADNASETRFLELIRPEIAIVSAGNRNSHEHPRNAALERMVTAGVDRIFQTEWGTTESPISLDVRDHHAVWQQDI</sequence>
<evidence type="ECO:0000259" key="2">
    <source>
        <dbReference type="Pfam" id="PF00753"/>
    </source>
</evidence>
<dbReference type="PANTHER" id="PTHR30619">
    <property type="entry name" value="DNA INTERNALIZATION/COMPETENCE PROTEIN COMEC/REC2"/>
    <property type="match status" value="1"/>
</dbReference>
<dbReference type="OrthoDB" id="7177610at2"/>
<dbReference type="InterPro" id="IPR052159">
    <property type="entry name" value="Competence_DNA_uptake"/>
</dbReference>
<feature type="non-terminal residue" evidence="3">
    <location>
        <position position="358"/>
    </location>
</feature>
<dbReference type="EMBL" id="QRDP01000012">
    <property type="protein sequence ID" value="RED10699.1"/>
    <property type="molecule type" value="Genomic_DNA"/>
</dbReference>
<dbReference type="PANTHER" id="PTHR30619:SF1">
    <property type="entry name" value="RECOMBINATION PROTEIN 2"/>
    <property type="match status" value="1"/>
</dbReference>
<evidence type="ECO:0000256" key="1">
    <source>
        <dbReference type="SAM" id="SignalP"/>
    </source>
</evidence>
<dbReference type="AlphaFoldDB" id="A0A3D9F5I8"/>
<feature type="domain" description="Metallo-beta-lactamase" evidence="2">
    <location>
        <begin position="32"/>
        <end position="98"/>
    </location>
</feature>
<comment type="caution">
    <text evidence="3">The sequence shown here is derived from an EMBL/GenBank/DDBJ whole genome shotgun (WGS) entry which is preliminary data.</text>
</comment>
<dbReference type="RefSeq" id="WP_116237448.1">
    <property type="nucleotide sequence ID" value="NZ_QRDP01000012.1"/>
</dbReference>
<protein>
    <submittedName>
        <fullName evidence="3">Metallo-beta-lactamase superfamily protein</fullName>
    </submittedName>
</protein>
<dbReference type="Gene3D" id="3.60.15.10">
    <property type="entry name" value="Ribonuclease Z/Hydroxyacylglutathione hydrolase-like"/>
    <property type="match status" value="1"/>
</dbReference>
<dbReference type="SUPFAM" id="SSF56281">
    <property type="entry name" value="Metallo-hydrolase/oxidoreductase"/>
    <property type="match status" value="1"/>
</dbReference>
<keyword evidence="1" id="KW-0732">Signal</keyword>
<name>A0A3D9F5I8_9SPHN</name>
<accession>A0A3D9F5I8</accession>
<keyword evidence="4" id="KW-1185">Reference proteome</keyword>
<gene>
    <name evidence="3" type="ORF">DFR46_2962</name>
</gene>